<organism evidence="3 4">
    <name type="scientific">Kibdelosporangium aridum</name>
    <dbReference type="NCBI Taxonomy" id="2030"/>
    <lineage>
        <taxon>Bacteria</taxon>
        <taxon>Bacillati</taxon>
        <taxon>Actinomycetota</taxon>
        <taxon>Actinomycetes</taxon>
        <taxon>Pseudonocardiales</taxon>
        <taxon>Pseudonocardiaceae</taxon>
        <taxon>Kibdelosporangium</taxon>
    </lineage>
</organism>
<proteinExistence type="predicted"/>
<name>A0A1Y5Y2N1_KIBAR</name>
<keyword evidence="2" id="KW-0732">Signal</keyword>
<keyword evidence="1" id="KW-0472">Membrane</keyword>
<protein>
    <submittedName>
        <fullName evidence="3">Uncharacterized protein</fullName>
    </submittedName>
</protein>
<evidence type="ECO:0000313" key="3">
    <source>
        <dbReference type="EMBL" id="SMD24485.1"/>
    </source>
</evidence>
<reference evidence="3 4" key="1">
    <citation type="submission" date="2017-04" db="EMBL/GenBank/DDBJ databases">
        <authorList>
            <person name="Afonso C.L."/>
            <person name="Miller P.J."/>
            <person name="Scott M.A."/>
            <person name="Spackman E."/>
            <person name="Goraichik I."/>
            <person name="Dimitrov K.M."/>
            <person name="Suarez D.L."/>
            <person name="Swayne D.E."/>
        </authorList>
    </citation>
    <scope>NUCLEOTIDE SEQUENCE [LARGE SCALE GENOMIC DNA]</scope>
    <source>
        <strain evidence="3 4">DSM 43828</strain>
    </source>
</reference>
<dbReference type="RefSeq" id="WP_084433000.1">
    <property type="nucleotide sequence ID" value="NZ_FWXV01000010.1"/>
</dbReference>
<gene>
    <name evidence="3" type="ORF">SAMN05661093_08581</name>
</gene>
<sequence length="197" mass="20818">MRLLALLAVIVTTFLVSPSVALAGGPTSVIITSPAEEKAAALYTSQADYGHLMSLLGNNPVADPQAPDVAGGPGSRTVRLTWLIHDVHVWRVDHVFLDLPDGVWIETTMAAGEDGLKLDRPGVVHRPADQHTLRKLLYSVLNPAPEATAQVRTAASAPPPPAAEGIQWTSLLIGAVCGVVIVLAGRVVFGMMRRRSA</sequence>
<feature type="transmembrane region" description="Helical" evidence="1">
    <location>
        <begin position="168"/>
        <end position="189"/>
    </location>
</feature>
<dbReference type="AlphaFoldDB" id="A0A1Y5Y2N1"/>
<feature type="chain" id="PRO_5013164802" evidence="2">
    <location>
        <begin position="24"/>
        <end position="197"/>
    </location>
</feature>
<keyword evidence="1" id="KW-1133">Transmembrane helix</keyword>
<evidence type="ECO:0000313" key="4">
    <source>
        <dbReference type="Proteomes" id="UP000192674"/>
    </source>
</evidence>
<dbReference type="EMBL" id="FWXV01000010">
    <property type="protein sequence ID" value="SMD24485.1"/>
    <property type="molecule type" value="Genomic_DNA"/>
</dbReference>
<keyword evidence="1" id="KW-0812">Transmembrane</keyword>
<dbReference type="OrthoDB" id="3698271at2"/>
<evidence type="ECO:0000256" key="1">
    <source>
        <dbReference type="SAM" id="Phobius"/>
    </source>
</evidence>
<dbReference type="Proteomes" id="UP000192674">
    <property type="component" value="Unassembled WGS sequence"/>
</dbReference>
<feature type="signal peptide" evidence="2">
    <location>
        <begin position="1"/>
        <end position="23"/>
    </location>
</feature>
<accession>A0A1Y5Y2N1</accession>
<evidence type="ECO:0000256" key="2">
    <source>
        <dbReference type="SAM" id="SignalP"/>
    </source>
</evidence>
<keyword evidence="4" id="KW-1185">Reference proteome</keyword>